<dbReference type="CDD" id="cd05829">
    <property type="entry name" value="Sortase_F"/>
    <property type="match status" value="1"/>
</dbReference>
<dbReference type="SUPFAM" id="SSF63817">
    <property type="entry name" value="Sortase"/>
    <property type="match status" value="1"/>
</dbReference>
<keyword evidence="5" id="KW-1185">Reference proteome</keyword>
<feature type="compositionally biased region" description="Basic and acidic residues" evidence="3">
    <location>
        <begin position="73"/>
        <end position="97"/>
    </location>
</feature>
<dbReference type="AlphaFoldDB" id="A0A7Y9IDF9"/>
<comment type="caution">
    <text evidence="4">The sequence shown here is derived from an EMBL/GenBank/DDBJ whole genome shotgun (WGS) entry which is preliminary data.</text>
</comment>
<feature type="compositionally biased region" description="Low complexity" evidence="3">
    <location>
        <begin position="21"/>
        <end position="36"/>
    </location>
</feature>
<dbReference type="Gene3D" id="2.40.260.10">
    <property type="entry name" value="Sortase"/>
    <property type="match status" value="1"/>
</dbReference>
<reference evidence="4 5" key="1">
    <citation type="submission" date="2020-07" db="EMBL/GenBank/DDBJ databases">
        <title>Sequencing the genomes of 1000 actinobacteria strains.</title>
        <authorList>
            <person name="Klenk H.-P."/>
        </authorList>
    </citation>
    <scope>NUCLEOTIDE SEQUENCE [LARGE SCALE GENOMIC DNA]</scope>
    <source>
        <strain evidence="4 5">DSM 22083</strain>
    </source>
</reference>
<evidence type="ECO:0000256" key="1">
    <source>
        <dbReference type="ARBA" id="ARBA00022801"/>
    </source>
</evidence>
<evidence type="ECO:0000313" key="5">
    <source>
        <dbReference type="Proteomes" id="UP000569914"/>
    </source>
</evidence>
<feature type="compositionally biased region" description="Polar residues" evidence="3">
    <location>
        <begin position="37"/>
        <end position="54"/>
    </location>
</feature>
<dbReference type="InterPro" id="IPR042001">
    <property type="entry name" value="Sortase_F"/>
</dbReference>
<name>A0A7Y9IDF9_9ACTN</name>
<accession>A0A7Y9IDF9</accession>
<dbReference type="InterPro" id="IPR023365">
    <property type="entry name" value="Sortase_dom-sf"/>
</dbReference>
<feature type="active site" description="Acyl-thioester intermediate" evidence="2">
    <location>
        <position position="212"/>
    </location>
</feature>
<feature type="active site" description="Proton donor/acceptor" evidence="2">
    <location>
        <position position="148"/>
    </location>
</feature>
<dbReference type="EMBL" id="JACCBU010000001">
    <property type="protein sequence ID" value="NYE74754.1"/>
    <property type="molecule type" value="Genomic_DNA"/>
</dbReference>
<evidence type="ECO:0000256" key="3">
    <source>
        <dbReference type="SAM" id="MobiDB-lite"/>
    </source>
</evidence>
<dbReference type="RefSeq" id="WP_179757285.1">
    <property type="nucleotide sequence ID" value="NZ_JACCBU010000001.1"/>
</dbReference>
<sequence>MSGLLVGCGTPPAAGPPPVPSSAAGGASSATPDGPATTGSPGSPAPESTSSGPATQAPERPYAKTSGEGSLPPRREASSPPDPDRSVPESELVRLEIPEVLTGDSGGAISPDPATNELVPPETSRVYRWAERGRPGSDAGDTVYLLGHTVRAGGGVFDPLQHVELGQSIMVGTENGTLTYRVQATKMYPKNEIQRADEVYESVPGRLVLVGCYLNADGSKQDLNFVVFAQLAG</sequence>
<dbReference type="Pfam" id="PF04203">
    <property type="entry name" value="Sortase"/>
    <property type="match status" value="1"/>
</dbReference>
<dbReference type="Proteomes" id="UP000569914">
    <property type="component" value="Unassembled WGS sequence"/>
</dbReference>
<keyword evidence="1" id="KW-0378">Hydrolase</keyword>
<evidence type="ECO:0000313" key="4">
    <source>
        <dbReference type="EMBL" id="NYE74754.1"/>
    </source>
</evidence>
<dbReference type="InterPro" id="IPR005754">
    <property type="entry name" value="Sortase"/>
</dbReference>
<protein>
    <submittedName>
        <fullName evidence="4">LPXTG-site transpeptidase (Sortase) family protein</fullName>
    </submittedName>
</protein>
<feature type="region of interest" description="Disordered" evidence="3">
    <location>
        <begin position="1"/>
        <end position="122"/>
    </location>
</feature>
<organism evidence="4 5">
    <name type="scientific">Microlunatus parietis</name>
    <dbReference type="NCBI Taxonomy" id="682979"/>
    <lineage>
        <taxon>Bacteria</taxon>
        <taxon>Bacillati</taxon>
        <taxon>Actinomycetota</taxon>
        <taxon>Actinomycetes</taxon>
        <taxon>Propionibacteriales</taxon>
        <taxon>Propionibacteriaceae</taxon>
        <taxon>Microlunatus</taxon>
    </lineage>
</organism>
<gene>
    <name evidence="4" type="ORF">BKA15_006083</name>
</gene>
<dbReference type="GO" id="GO:0016787">
    <property type="term" value="F:hydrolase activity"/>
    <property type="evidence" value="ECO:0007669"/>
    <property type="project" value="UniProtKB-KW"/>
</dbReference>
<evidence type="ECO:0000256" key="2">
    <source>
        <dbReference type="PIRSR" id="PIRSR605754-1"/>
    </source>
</evidence>
<proteinExistence type="predicted"/>